<sequence>MAELVEASTQVAVGGAGLFGAPHPVLRHHAIARSGRRGLELLHVALPSGAEVLPLFSSPEAARRFLASEDPGEAWYARECYAGEMVSLLLGLYAGVDGVLIDPAHEELVDGYVPESFVHWESFVGYLLGDGRAALGQRTPSGVACAGNP</sequence>
<evidence type="ECO:0008006" key="3">
    <source>
        <dbReference type="Google" id="ProtNLM"/>
    </source>
</evidence>
<evidence type="ECO:0000313" key="1">
    <source>
        <dbReference type="EMBL" id="QIN77798.1"/>
    </source>
</evidence>
<accession>A0A6G8PTG1</accession>
<reference evidence="1 2" key="1">
    <citation type="submission" date="2019-10" db="EMBL/GenBank/DDBJ databases">
        <title>Rubrobacter sp nov SCSIO 52915 isolated from a deep-sea sediment in the South China Sea.</title>
        <authorList>
            <person name="Chen R.W."/>
        </authorList>
    </citation>
    <scope>NUCLEOTIDE SEQUENCE [LARGE SCALE GENOMIC DNA]</scope>
    <source>
        <strain evidence="1 2">SCSIO 52915</strain>
    </source>
</reference>
<dbReference type="Proteomes" id="UP000502706">
    <property type="component" value="Chromosome"/>
</dbReference>
<dbReference type="KEGG" id="rmar:GBA65_03890"/>
<name>A0A6G8PTG1_9ACTN</name>
<dbReference type="RefSeq" id="WP_166395477.1">
    <property type="nucleotide sequence ID" value="NZ_CP045121.1"/>
</dbReference>
<dbReference type="EMBL" id="CP045121">
    <property type="protein sequence ID" value="QIN77798.1"/>
    <property type="molecule type" value="Genomic_DNA"/>
</dbReference>
<protein>
    <recommendedName>
        <fullName evidence="3">SseB protein N-terminal domain-containing protein</fullName>
    </recommendedName>
</protein>
<evidence type="ECO:0000313" key="2">
    <source>
        <dbReference type="Proteomes" id="UP000502706"/>
    </source>
</evidence>
<organism evidence="1 2">
    <name type="scientific">Rubrobacter marinus</name>
    <dbReference type="NCBI Taxonomy" id="2653852"/>
    <lineage>
        <taxon>Bacteria</taxon>
        <taxon>Bacillati</taxon>
        <taxon>Actinomycetota</taxon>
        <taxon>Rubrobacteria</taxon>
        <taxon>Rubrobacterales</taxon>
        <taxon>Rubrobacteraceae</taxon>
        <taxon>Rubrobacter</taxon>
    </lineage>
</organism>
<dbReference type="AlphaFoldDB" id="A0A6G8PTG1"/>
<proteinExistence type="predicted"/>
<keyword evidence="2" id="KW-1185">Reference proteome</keyword>
<gene>
    <name evidence="1" type="ORF">GBA65_03890</name>
</gene>